<dbReference type="Gene3D" id="2.70.50.70">
    <property type="match status" value="1"/>
</dbReference>
<feature type="region of interest" description="Disordered" evidence="1">
    <location>
        <begin position="218"/>
        <end position="314"/>
    </location>
</feature>
<keyword evidence="2" id="KW-0732">Signal</keyword>
<evidence type="ECO:0000313" key="4">
    <source>
        <dbReference type="Proteomes" id="UP000664521"/>
    </source>
</evidence>
<accession>A0A8H3FDK3</accession>
<protein>
    <recommendedName>
        <fullName evidence="5">Lytic polysaccharide monooxygenase</fullName>
    </recommendedName>
</protein>
<evidence type="ECO:0000313" key="3">
    <source>
        <dbReference type="EMBL" id="CAF9921599.1"/>
    </source>
</evidence>
<reference evidence="3" key="1">
    <citation type="submission" date="2021-03" db="EMBL/GenBank/DDBJ databases">
        <authorList>
            <person name="Tagirdzhanova G."/>
        </authorList>
    </citation>
    <scope>NUCLEOTIDE SEQUENCE</scope>
</reference>
<proteinExistence type="predicted"/>
<feature type="chain" id="PRO_5034748697" description="Lytic polysaccharide monooxygenase" evidence="2">
    <location>
        <begin position="19"/>
        <end position="345"/>
    </location>
</feature>
<feature type="compositionally biased region" description="Low complexity" evidence="1">
    <location>
        <begin position="264"/>
        <end position="298"/>
    </location>
</feature>
<evidence type="ECO:0000256" key="2">
    <source>
        <dbReference type="SAM" id="SignalP"/>
    </source>
</evidence>
<dbReference type="AlphaFoldDB" id="A0A8H3FDK3"/>
<keyword evidence="4" id="KW-1185">Reference proteome</keyword>
<dbReference type="EMBL" id="CAJPDS010000028">
    <property type="protein sequence ID" value="CAF9921599.1"/>
    <property type="molecule type" value="Genomic_DNA"/>
</dbReference>
<feature type="signal peptide" evidence="2">
    <location>
        <begin position="1"/>
        <end position="18"/>
    </location>
</feature>
<sequence>MQFSKTWLALLGSGLASGHMIMKTPTPYGASSLNNSPLVADGSDYPCKQRPGVYDKGSASNTMPVGSPQTLSFTGSAVHGGGSCQLSLTKDLKPTKDSKFSVILSIEGGCPASTAGNLGSDPNGSGASTFQYSIPKDVAPGEYTLAWTWFNKIGNREMYMNCAPITVTGSKKRDLNATEAFVLNDTILPKRDLSSLPEMFKANIQSVSGDCHTADSADLAFPDPGSVVQKKGSGALNPPTGNCGSSSGAGSASSAGGSAGGSASGSTSSTQPSAAAQPSAAGSSAGSTGSSSGSTSGGLTCSPDGTQFQMAGGPMQPVAAGTKCVSGAIQAAMKRSAKFAKAFQV</sequence>
<feature type="compositionally biased region" description="Low complexity" evidence="1">
    <location>
        <begin position="244"/>
        <end position="256"/>
    </location>
</feature>
<organism evidence="3 4">
    <name type="scientific">Heterodermia speciosa</name>
    <dbReference type="NCBI Taxonomy" id="116794"/>
    <lineage>
        <taxon>Eukaryota</taxon>
        <taxon>Fungi</taxon>
        <taxon>Dikarya</taxon>
        <taxon>Ascomycota</taxon>
        <taxon>Pezizomycotina</taxon>
        <taxon>Lecanoromycetes</taxon>
        <taxon>OSLEUM clade</taxon>
        <taxon>Lecanoromycetidae</taxon>
        <taxon>Caliciales</taxon>
        <taxon>Physciaceae</taxon>
        <taxon>Heterodermia</taxon>
    </lineage>
</organism>
<comment type="caution">
    <text evidence="3">The sequence shown here is derived from an EMBL/GenBank/DDBJ whole genome shotgun (WGS) entry which is preliminary data.</text>
</comment>
<gene>
    <name evidence="3" type="ORF">HETSPECPRED_004593</name>
</gene>
<evidence type="ECO:0008006" key="5">
    <source>
        <dbReference type="Google" id="ProtNLM"/>
    </source>
</evidence>
<dbReference type="PANTHER" id="PTHR36182">
    <property type="entry name" value="PROTEIN, PUTATIVE (AFU_ORTHOLOGUE AFUA_6G10930)-RELATED"/>
    <property type="match status" value="1"/>
</dbReference>
<evidence type="ECO:0000256" key="1">
    <source>
        <dbReference type="SAM" id="MobiDB-lite"/>
    </source>
</evidence>
<dbReference type="Proteomes" id="UP000664521">
    <property type="component" value="Unassembled WGS sequence"/>
</dbReference>
<dbReference type="OrthoDB" id="2342176at2759"/>
<dbReference type="PANTHER" id="PTHR36182:SF2">
    <property type="entry name" value="LYTIC POLYSACCHARIDE MONOOXYGENASE"/>
    <property type="match status" value="1"/>
</dbReference>
<name>A0A8H3FDK3_9LECA</name>